<comment type="caution">
    <text evidence="1">The sequence shown here is derived from an EMBL/GenBank/DDBJ whole genome shotgun (WGS) entry which is preliminary data.</text>
</comment>
<sequence>MKETAIRMQPKVSVCIVSYNHQDFIGECLQSLVDQKTNFDFEIIVGDDASKDGTAEIVMEFEQRYPDIVRLIRHEKNIGPSANYLSVHAAARGEYVAHLDGDDCALPGKLQAQADCLDENPDVAFTAHAVQIMNSSKVLGRKPHYPVKATLNDLLMLGTYFVHSSVMYRKATDFKRVPRREIVDFFVHIERATTGNIFFDDRVLGCYRIHPNGISQSLSRRAALEQCYEEAFDRAVELGASPDLVRSARLKRRMSFAVDSLTMGDARRYREKIVLTRHEEKFASWKHIVLSRSRVFPALVRCYLWASALRAKRS</sequence>
<gene>
    <name evidence="1" type="ORF">QPK29_017410</name>
</gene>
<evidence type="ECO:0000313" key="1">
    <source>
        <dbReference type="EMBL" id="MFJ1469491.1"/>
    </source>
</evidence>
<organism evidence="1 2">
    <name type="scientific">Massilia orientalis</name>
    <dbReference type="NCBI Taxonomy" id="3050128"/>
    <lineage>
        <taxon>Bacteria</taxon>
        <taxon>Pseudomonadati</taxon>
        <taxon>Pseudomonadota</taxon>
        <taxon>Betaproteobacteria</taxon>
        <taxon>Burkholderiales</taxon>
        <taxon>Oxalobacteraceae</taxon>
        <taxon>Telluria group</taxon>
        <taxon>Massilia</taxon>
    </lineage>
</organism>
<name>A0ACC7MGK5_9BURK</name>
<protein>
    <submittedName>
        <fullName evidence="1">Glycosyltransferase family 2 protein</fullName>
    </submittedName>
</protein>
<reference evidence="1" key="1">
    <citation type="submission" date="2024-11" db="EMBL/GenBank/DDBJ databases">
        <title>Description of Massilia orientalis sp. nov., isolated from rhizosphere soil of Ageratina adenophora.</title>
        <authorList>
            <person name="Wang Y."/>
        </authorList>
    </citation>
    <scope>NUCLEOTIDE SEQUENCE</scope>
    <source>
        <strain evidence="1">YIM B02787</strain>
    </source>
</reference>
<accession>A0ACC7MGK5</accession>
<proteinExistence type="predicted"/>
<dbReference type="EMBL" id="JASNRB020000010">
    <property type="protein sequence ID" value="MFJ1469491.1"/>
    <property type="molecule type" value="Genomic_DNA"/>
</dbReference>
<dbReference type="Proteomes" id="UP001168096">
    <property type="component" value="Unassembled WGS sequence"/>
</dbReference>
<keyword evidence="2" id="KW-1185">Reference proteome</keyword>
<evidence type="ECO:0000313" key="2">
    <source>
        <dbReference type="Proteomes" id="UP001168096"/>
    </source>
</evidence>